<evidence type="ECO:0000256" key="1">
    <source>
        <dbReference type="SAM" id="MobiDB-lite"/>
    </source>
</evidence>
<dbReference type="InterPro" id="IPR006357">
    <property type="entry name" value="HAD-SF_hydro_IIA"/>
</dbReference>
<dbReference type="GO" id="GO:0046474">
    <property type="term" value="P:glycerophospholipid biosynthetic process"/>
    <property type="evidence" value="ECO:0007669"/>
    <property type="project" value="TreeGrafter"/>
</dbReference>
<dbReference type="InterPro" id="IPR036412">
    <property type="entry name" value="HAD-like_sf"/>
</dbReference>
<name>A0AAV5R0C0_PICKL</name>
<feature type="compositionally biased region" description="Acidic residues" evidence="1">
    <location>
        <begin position="423"/>
        <end position="437"/>
    </location>
</feature>
<feature type="compositionally biased region" description="Low complexity" evidence="1">
    <location>
        <begin position="412"/>
        <end position="422"/>
    </location>
</feature>
<dbReference type="InterPro" id="IPR006353">
    <property type="entry name" value="HAD-SF_hydro_IIA_CECR5"/>
</dbReference>
<dbReference type="EMBL" id="BTGB01000001">
    <property type="protein sequence ID" value="GMM44472.1"/>
    <property type="molecule type" value="Genomic_DNA"/>
</dbReference>
<dbReference type="InterPro" id="IPR023214">
    <property type="entry name" value="HAD_sf"/>
</dbReference>
<evidence type="ECO:0008006" key="4">
    <source>
        <dbReference type="Google" id="ProtNLM"/>
    </source>
</evidence>
<evidence type="ECO:0000313" key="2">
    <source>
        <dbReference type="EMBL" id="GMM44472.1"/>
    </source>
</evidence>
<sequence length="541" mass="61484">MMKTTTTTNNTTAIDKEITQTTTTSYLNNDRIDELIPIPKRTDISCLSLTDQLISEYPSTCSFKNVFNSNSNINTSIIPRSSGALTDFNSLSKMMINNNNNNITAKPQLINHKRIASYVFAFDIDGVLVRGPNTLNEGVEAIKYLEGNNPYNIKVPYIFVTNGGGKHESLRAEDLSNRLETKIVEEQIIQGHTPMKELSNEYDNVLVIGGVGDNVKKIAKSYGFKNVFTSTDIMRWNPSVTPYYELTEDDLKHCINDEVYDFSKIKIDAILVFADSRNWAADQQIILELLMSDNGYMGTISKDNFNNGPSIYFAHSDFVWSTNYNLVRYGMGALQVSIAALYKEHTGKEMKVIRFGKPQKATFEYANKVMKCWRKNVLDNHFEEMSSINNDDKDDSMTDIFSNNGSEYKYANNNTNTNTSMSESDEDDFNDNDNDNEGESHNSLTFEGLKRMKLNPIVEKVLPPPSTVYFVGDTPESDIRFANSHDESWFSILVNTGVYQKGTEPKYKPKHHCENVLEAVKFAVEREHAKECEEWNRDSMF</sequence>
<dbReference type="SUPFAM" id="SSF56784">
    <property type="entry name" value="HAD-like"/>
    <property type="match status" value="2"/>
</dbReference>
<dbReference type="PANTHER" id="PTHR14269:SF4">
    <property type="entry name" value="CAT EYE SYNDROME CRITICAL REGION PROTEIN 5"/>
    <property type="match status" value="1"/>
</dbReference>
<dbReference type="AlphaFoldDB" id="A0AAV5R0C0"/>
<comment type="caution">
    <text evidence="2">The sequence shown here is derived from an EMBL/GenBank/DDBJ whole genome shotgun (WGS) entry which is preliminary data.</text>
</comment>
<dbReference type="NCBIfam" id="TIGR01460">
    <property type="entry name" value="HAD-SF-IIA"/>
    <property type="match status" value="1"/>
</dbReference>
<dbReference type="PANTHER" id="PTHR14269">
    <property type="entry name" value="CDP-DIACYLGLYCEROL--GLYCEROL-3-PHOSPHATE 3-PHOSPHATIDYLTRANSFERASE-RELATED"/>
    <property type="match status" value="1"/>
</dbReference>
<dbReference type="Gene3D" id="3.40.50.1000">
    <property type="entry name" value="HAD superfamily/HAD-like"/>
    <property type="match status" value="3"/>
</dbReference>
<dbReference type="GO" id="GO:0005739">
    <property type="term" value="C:mitochondrion"/>
    <property type="evidence" value="ECO:0007669"/>
    <property type="project" value="TreeGrafter"/>
</dbReference>
<proteinExistence type="predicted"/>
<dbReference type="Pfam" id="PF13242">
    <property type="entry name" value="Hydrolase_like"/>
    <property type="match status" value="1"/>
</dbReference>
<dbReference type="NCBIfam" id="TIGR01456">
    <property type="entry name" value="CECR5"/>
    <property type="match status" value="1"/>
</dbReference>
<keyword evidence="3" id="KW-1185">Reference proteome</keyword>
<dbReference type="Proteomes" id="UP001378960">
    <property type="component" value="Unassembled WGS sequence"/>
</dbReference>
<organism evidence="2 3">
    <name type="scientific">Pichia kluyveri</name>
    <name type="common">Yeast</name>
    <dbReference type="NCBI Taxonomy" id="36015"/>
    <lineage>
        <taxon>Eukaryota</taxon>
        <taxon>Fungi</taxon>
        <taxon>Dikarya</taxon>
        <taxon>Ascomycota</taxon>
        <taxon>Saccharomycotina</taxon>
        <taxon>Pichiomycetes</taxon>
        <taxon>Pichiales</taxon>
        <taxon>Pichiaceae</taxon>
        <taxon>Pichia</taxon>
    </lineage>
</organism>
<protein>
    <recommendedName>
        <fullName evidence="4">TIGR01456 family HAD hydrolase</fullName>
    </recommendedName>
</protein>
<gene>
    <name evidence="2" type="ORF">DAPK24_010470</name>
</gene>
<evidence type="ECO:0000313" key="3">
    <source>
        <dbReference type="Proteomes" id="UP001378960"/>
    </source>
</evidence>
<accession>A0AAV5R0C0</accession>
<reference evidence="2 3" key="1">
    <citation type="journal article" date="2023" name="Elife">
        <title>Identification of key yeast species and microbe-microbe interactions impacting larval growth of Drosophila in the wild.</title>
        <authorList>
            <person name="Mure A."/>
            <person name="Sugiura Y."/>
            <person name="Maeda R."/>
            <person name="Honda K."/>
            <person name="Sakurai N."/>
            <person name="Takahashi Y."/>
            <person name="Watada M."/>
            <person name="Katoh T."/>
            <person name="Gotoh A."/>
            <person name="Gotoh Y."/>
            <person name="Taniguchi I."/>
            <person name="Nakamura K."/>
            <person name="Hayashi T."/>
            <person name="Katayama T."/>
            <person name="Uemura T."/>
            <person name="Hattori Y."/>
        </authorList>
    </citation>
    <scope>NUCLEOTIDE SEQUENCE [LARGE SCALE GENOMIC DNA]</scope>
    <source>
        <strain evidence="2 3">PK-24</strain>
    </source>
</reference>
<feature type="region of interest" description="Disordered" evidence="1">
    <location>
        <begin position="407"/>
        <end position="442"/>
    </location>
</feature>
<dbReference type="InterPro" id="IPR050324">
    <property type="entry name" value="CDP-alcohol_PTase-I"/>
</dbReference>
<dbReference type="FunFam" id="3.40.50.1000:FF:000069">
    <property type="entry name" value="HAD-superfamily subfamily IIA hydrolase"/>
    <property type="match status" value="1"/>
</dbReference>
<dbReference type="Pfam" id="PF13344">
    <property type="entry name" value="Hydrolase_6"/>
    <property type="match status" value="1"/>
</dbReference>